<reference evidence="1 2" key="2">
    <citation type="submission" date="2018-11" db="EMBL/GenBank/DDBJ databases">
        <authorList>
            <consortium name="Pathogen Informatics"/>
        </authorList>
    </citation>
    <scope>NUCLEOTIDE SEQUENCE [LARGE SCALE GENOMIC DNA]</scope>
</reference>
<dbReference type="WBParaSite" id="GPUH_0001481401-mRNA-1">
    <property type="protein sequence ID" value="GPUH_0001481401-mRNA-1"/>
    <property type="gene ID" value="GPUH_0001481401"/>
</dbReference>
<evidence type="ECO:0000313" key="2">
    <source>
        <dbReference type="Proteomes" id="UP000271098"/>
    </source>
</evidence>
<dbReference type="AlphaFoldDB" id="A0A183E1F4"/>
<gene>
    <name evidence="1" type="ORF">GPUH_LOCUS14794</name>
</gene>
<reference evidence="3" key="1">
    <citation type="submission" date="2016-06" db="UniProtKB">
        <authorList>
            <consortium name="WormBaseParasite"/>
        </authorList>
    </citation>
    <scope>IDENTIFICATION</scope>
</reference>
<accession>A0A183E1F4</accession>
<organism evidence="3">
    <name type="scientific">Gongylonema pulchrum</name>
    <dbReference type="NCBI Taxonomy" id="637853"/>
    <lineage>
        <taxon>Eukaryota</taxon>
        <taxon>Metazoa</taxon>
        <taxon>Ecdysozoa</taxon>
        <taxon>Nematoda</taxon>
        <taxon>Chromadorea</taxon>
        <taxon>Rhabditida</taxon>
        <taxon>Spirurina</taxon>
        <taxon>Spiruromorpha</taxon>
        <taxon>Spiruroidea</taxon>
        <taxon>Gongylonematidae</taxon>
        <taxon>Gongylonema</taxon>
    </lineage>
</organism>
<proteinExistence type="predicted"/>
<sequence length="77" mass="7723">MIELEQLLLFTGWSVVSDVSLCAPFRLAFHIIIVNPRNHAVVAASDGGAAAVAAAAAAAAATATAQCASAIRKFAAA</sequence>
<evidence type="ECO:0000313" key="3">
    <source>
        <dbReference type="WBParaSite" id="GPUH_0001481401-mRNA-1"/>
    </source>
</evidence>
<dbReference type="Proteomes" id="UP000271098">
    <property type="component" value="Unassembled WGS sequence"/>
</dbReference>
<name>A0A183E1F4_9BILA</name>
<evidence type="ECO:0000313" key="1">
    <source>
        <dbReference type="EMBL" id="VDN24784.1"/>
    </source>
</evidence>
<keyword evidence="2" id="KW-1185">Reference proteome</keyword>
<dbReference type="EMBL" id="UYRT01081663">
    <property type="protein sequence ID" value="VDN24784.1"/>
    <property type="molecule type" value="Genomic_DNA"/>
</dbReference>
<protein>
    <submittedName>
        <fullName evidence="1 3">Uncharacterized protein</fullName>
    </submittedName>
</protein>